<feature type="domain" description="Calx-beta" evidence="8">
    <location>
        <begin position="783"/>
        <end position="891"/>
    </location>
</feature>
<dbReference type="InParanoid" id="A0A6M4HAR1"/>
<keyword evidence="3" id="KW-0106">Calcium</keyword>
<dbReference type="PANTHER" id="PTHR11878:SF65">
    <property type="entry name" value="NA_CA-EXCHANGE PROTEIN, ISOFORM G"/>
    <property type="match status" value="1"/>
</dbReference>
<reference evidence="9 10" key="1">
    <citation type="submission" date="2020-04" db="EMBL/GenBank/DDBJ databases">
        <title>Usitatibacter rugosus gen. nov., sp. nov. and Usitatibacter palustris sp. nov., novel members of Usitatibacteraceae fam. nov. within the order Nitrosomonadales isolated from soil.</title>
        <authorList>
            <person name="Huber K.J."/>
            <person name="Neumann-Schaal M."/>
            <person name="Geppert A."/>
            <person name="Luckner M."/>
            <person name="Wanner G."/>
            <person name="Overmann J."/>
        </authorList>
    </citation>
    <scope>NUCLEOTIDE SEQUENCE [LARGE SCALE GENOMIC DNA]</scope>
    <source>
        <strain evidence="9 10">Swamp67</strain>
    </source>
</reference>
<keyword evidence="10" id="KW-1185">Reference proteome</keyword>
<dbReference type="Gene3D" id="2.60.40.2030">
    <property type="match status" value="2"/>
</dbReference>
<evidence type="ECO:0000256" key="7">
    <source>
        <dbReference type="SAM" id="SignalP"/>
    </source>
</evidence>
<dbReference type="Pfam" id="PF03160">
    <property type="entry name" value="Calx-beta"/>
    <property type="match status" value="2"/>
</dbReference>
<accession>A0A6M4HAR1</accession>
<dbReference type="InterPro" id="IPR003644">
    <property type="entry name" value="Calx_beta"/>
</dbReference>
<evidence type="ECO:0000313" key="10">
    <source>
        <dbReference type="Proteomes" id="UP000503096"/>
    </source>
</evidence>
<evidence type="ECO:0000256" key="1">
    <source>
        <dbReference type="ARBA" id="ARBA00022729"/>
    </source>
</evidence>
<keyword evidence="4" id="KW-0813">Transport</keyword>
<keyword evidence="5" id="KW-0175">Coiled coil</keyword>
<proteinExistence type="predicted"/>
<dbReference type="AlphaFoldDB" id="A0A6M4HAR1"/>
<evidence type="ECO:0000256" key="3">
    <source>
        <dbReference type="ARBA" id="ARBA00022837"/>
    </source>
</evidence>
<feature type="coiled-coil region" evidence="5">
    <location>
        <begin position="540"/>
        <end position="567"/>
    </location>
</feature>
<evidence type="ECO:0000256" key="4">
    <source>
        <dbReference type="ARBA" id="ARBA00023065"/>
    </source>
</evidence>
<dbReference type="InterPro" id="IPR051171">
    <property type="entry name" value="CaCA"/>
</dbReference>
<keyword evidence="1 7" id="KW-0732">Signal</keyword>
<evidence type="ECO:0000256" key="2">
    <source>
        <dbReference type="ARBA" id="ARBA00022737"/>
    </source>
</evidence>
<dbReference type="InterPro" id="IPR038081">
    <property type="entry name" value="CalX-like_sf"/>
</dbReference>
<organism evidence="9 10">
    <name type="scientific">Usitatibacter palustris</name>
    <dbReference type="NCBI Taxonomy" id="2732487"/>
    <lineage>
        <taxon>Bacteria</taxon>
        <taxon>Pseudomonadati</taxon>
        <taxon>Pseudomonadota</taxon>
        <taxon>Betaproteobacteria</taxon>
        <taxon>Nitrosomonadales</taxon>
        <taxon>Usitatibacteraceae</taxon>
        <taxon>Usitatibacter</taxon>
    </lineage>
</organism>
<dbReference type="SMART" id="SM00237">
    <property type="entry name" value="Calx_beta"/>
    <property type="match status" value="2"/>
</dbReference>
<dbReference type="EMBL" id="CP053073">
    <property type="protein sequence ID" value="QJR16750.1"/>
    <property type="molecule type" value="Genomic_DNA"/>
</dbReference>
<dbReference type="GO" id="GO:0016020">
    <property type="term" value="C:membrane"/>
    <property type="evidence" value="ECO:0007669"/>
    <property type="project" value="InterPro"/>
</dbReference>
<feature type="domain" description="Calx-beta" evidence="8">
    <location>
        <begin position="671"/>
        <end position="769"/>
    </location>
</feature>
<feature type="signal peptide" evidence="7">
    <location>
        <begin position="1"/>
        <end position="30"/>
    </location>
</feature>
<evidence type="ECO:0000313" key="9">
    <source>
        <dbReference type="EMBL" id="QJR16750.1"/>
    </source>
</evidence>
<dbReference type="GO" id="GO:0030001">
    <property type="term" value="P:metal ion transport"/>
    <property type="evidence" value="ECO:0007669"/>
    <property type="project" value="TreeGrafter"/>
</dbReference>
<dbReference type="KEGG" id="upl:DSM104440_03586"/>
<dbReference type="PANTHER" id="PTHR11878">
    <property type="entry name" value="SODIUM/CALCIUM EXCHANGER"/>
    <property type="match status" value="1"/>
</dbReference>
<sequence>MRGRVFRIATAAVAGAWFALAALIPLPAHAQRPSPLPGTPEAVGEGLRNIPDELLTPEGRKLKAEVLRGAQPANTTNVMPGGGTPRPGSSADSAKSLYDATEPIVPRGNADIDAVKAHAEAILALANECTGYPCPVVETCETATKLAQSLIDAEAYLDEMVGALNRAAASSAQAHNNVISQAGISSANLDRAIRVLAIREFFTNFASMMMNLASLAGDVEGMIKDGTVLPGDNLAAKLDGLYQTAKDVENVIQDGIKTGTSISGGDPDKVSATPVASLTEGLGLTPEQASRVNDFKGYASDLANAADKMRAEMKAAKEAGEKFNIKGEAGRNLAAALAKIAFTELKGISDAKIKEDKDYIDQLMKDLTAEQKILAELFLQRGRIGERRNAADDALAKVRLARAALVACLAKTCGVPTMTRPRLPDYYAPPPGMSQADLAKYHGWGTALRDLNVRLANAEIALRDRFIVKNLCTGGGGGTFTDPGRGGDIGVIPGWAGSYNRLKAACPECQPQADALSAILGELIYLDREIARLNEEFRRQEGLIEQMGKLKHQLEQLDAKRREMRESMTGLGSLVPGRSQELELMNGKRAELISERDYLRREAERIDAMKDSFKELAKRRTEVAAREPAASEALRACEERYCTPVTVDVVIGVFGHNPFNPTDPIGVIGGGTGPVTPGAPGTITLSSATYSGGEGGAVLITAVRSGGAQGIVSVGYATAPGSATPGADYAAATGRLRWESGETGGKTFVISIIDDTQVEDAETFTVVLDNVEGGASIGAPSRATVTIADNDSVAPPQPAGNLQFTSATYSVQENAGVVTVLVTRTGGSAGQVTVQALTGGGSGSASVGSDYQSTQATLVWENGDTGTKSFTVSIVNDTILEGNETFQVALNGPTGGATLGAPSVASVTIIDDDQDTGPCGPTGNAWTPNAGSPYSCGGSCSPTPTPQSVTVSGLRVTVSPFDAVGPATFTGCTATLNSDSSTLTYFGQANHRATITRTSNNSFTANIVSSGGGTCTMACSRSGP</sequence>
<feature type="chain" id="PRO_5026926264" description="Calx-beta domain-containing protein" evidence="7">
    <location>
        <begin position="31"/>
        <end position="1024"/>
    </location>
</feature>
<name>A0A6M4HAR1_9PROT</name>
<gene>
    <name evidence="9" type="ORF">DSM104440_03586</name>
</gene>
<dbReference type="GO" id="GO:0007154">
    <property type="term" value="P:cell communication"/>
    <property type="evidence" value="ECO:0007669"/>
    <property type="project" value="InterPro"/>
</dbReference>
<evidence type="ECO:0000256" key="6">
    <source>
        <dbReference type="SAM" id="MobiDB-lite"/>
    </source>
</evidence>
<feature type="region of interest" description="Disordered" evidence="6">
    <location>
        <begin position="73"/>
        <end position="94"/>
    </location>
</feature>
<protein>
    <recommendedName>
        <fullName evidence="8">Calx-beta domain-containing protein</fullName>
    </recommendedName>
</protein>
<evidence type="ECO:0000259" key="8">
    <source>
        <dbReference type="SMART" id="SM00237"/>
    </source>
</evidence>
<dbReference type="Proteomes" id="UP000503096">
    <property type="component" value="Chromosome"/>
</dbReference>
<keyword evidence="2" id="KW-0677">Repeat</keyword>
<evidence type="ECO:0000256" key="5">
    <source>
        <dbReference type="SAM" id="Coils"/>
    </source>
</evidence>
<keyword evidence="4" id="KW-0406">Ion transport</keyword>
<dbReference type="SUPFAM" id="SSF141072">
    <property type="entry name" value="CalX-like"/>
    <property type="match status" value="2"/>
</dbReference>